<feature type="binding site" evidence="10">
    <location>
        <position position="156"/>
    </location>
    <ligand>
        <name>substrate</name>
    </ligand>
</feature>
<dbReference type="Pfam" id="PF01979">
    <property type="entry name" value="Amidohydro_1"/>
    <property type="match status" value="1"/>
</dbReference>
<keyword evidence="14" id="KW-1185">Reference proteome</keyword>
<organism evidence="13 14">
    <name type="scientific">Pythium oligandrum</name>
    <name type="common">Mycoparasitic fungus</name>
    <dbReference type="NCBI Taxonomy" id="41045"/>
    <lineage>
        <taxon>Eukaryota</taxon>
        <taxon>Sar</taxon>
        <taxon>Stramenopiles</taxon>
        <taxon>Oomycota</taxon>
        <taxon>Peronosporomycetes</taxon>
        <taxon>Pythiales</taxon>
        <taxon>Pythiaceae</taxon>
        <taxon>Pythium</taxon>
    </lineage>
</organism>
<feature type="binding site" evidence="11">
    <location>
        <position position="212"/>
    </location>
    <ligand>
        <name>Zn(2+)</name>
        <dbReference type="ChEBI" id="CHEBI:29105"/>
    </ligand>
</feature>
<sequence>MTERRESRVLKFTNVRVLRDGQLRNEYFWVADGKVIDPQSRFWQRHSEVDHAPDEIIDGRGCILAPGFIDVQINGGFGLDFSSPAISESEIEFVAHNLVSTGVTAFCPTLVSSSAEVYHAILPKFRVTSDGEKRRAANILGVHLEGPFINVECKGAHDAGVIVAPTNGLKSLEERYGPLDHVKIITLAPELPGAMDAIQALCERGIVASGGHSQANVDVAIKAVGAGMRMLTHVFNAMGPFHHRDPGLIGLLGLTEKRPFYGLILDGVHSHPTSARIVRTCHPQGLVVVTDAMAGMGLAPGAYDLAGQQVEVREDGAYLAGTNTIAGSAVTMDSCIRTMVEYTGCSVVEALEAATLHPAQVLGIEHKKGTLAFGSDADFVLLDDSLHVKRTYIAGELVYDKF</sequence>
<feature type="binding site" evidence="10">
    <location>
        <position position="244"/>
    </location>
    <ligand>
        <name>substrate</name>
    </ligand>
</feature>
<dbReference type="GO" id="GO:0046872">
    <property type="term" value="F:metal ion binding"/>
    <property type="evidence" value="ECO:0007669"/>
    <property type="project" value="UniProtKB-KW"/>
</dbReference>
<evidence type="ECO:0000256" key="9">
    <source>
        <dbReference type="PIRSR" id="PIRSR038994-1"/>
    </source>
</evidence>
<evidence type="ECO:0000256" key="7">
    <source>
        <dbReference type="ARBA" id="ARBA00047647"/>
    </source>
</evidence>
<evidence type="ECO:0000256" key="4">
    <source>
        <dbReference type="ARBA" id="ARBA00022723"/>
    </source>
</evidence>
<evidence type="ECO:0000259" key="12">
    <source>
        <dbReference type="Pfam" id="PF01979"/>
    </source>
</evidence>
<feature type="active site" description="Proton donor/acceptor" evidence="9">
    <location>
        <position position="291"/>
    </location>
</feature>
<gene>
    <name evidence="13" type="ORF">Poli38472_013942</name>
</gene>
<feature type="binding site" evidence="11">
    <location>
        <position position="233"/>
    </location>
    <ligand>
        <name>Zn(2+)</name>
        <dbReference type="ChEBI" id="CHEBI:29105"/>
    </ligand>
</feature>
<keyword evidence="4 11" id="KW-0479">Metal-binding</keyword>
<dbReference type="AlphaFoldDB" id="A0A8K1C2D3"/>
<evidence type="ECO:0000256" key="2">
    <source>
        <dbReference type="ARBA" id="ARBA00011899"/>
    </source>
</evidence>
<evidence type="ECO:0000256" key="6">
    <source>
        <dbReference type="ARBA" id="ARBA00023277"/>
    </source>
</evidence>
<dbReference type="InterPro" id="IPR032466">
    <property type="entry name" value="Metal_Hydrolase"/>
</dbReference>
<feature type="binding site" evidence="10">
    <location>
        <begin position="325"/>
        <end position="327"/>
    </location>
    <ligand>
        <name>substrate</name>
    </ligand>
</feature>
<evidence type="ECO:0000313" key="13">
    <source>
        <dbReference type="EMBL" id="TMW55180.1"/>
    </source>
</evidence>
<dbReference type="OrthoDB" id="10264777at2759"/>
<dbReference type="InterPro" id="IPR003764">
    <property type="entry name" value="GlcNAc_6-P_deAcase"/>
</dbReference>
<evidence type="ECO:0000256" key="8">
    <source>
        <dbReference type="PIRNR" id="PIRNR038994"/>
    </source>
</evidence>
<feature type="binding site" evidence="10">
    <location>
        <begin position="236"/>
        <end position="237"/>
    </location>
    <ligand>
        <name>substrate</name>
    </ligand>
</feature>
<dbReference type="EC" id="3.5.1.25" evidence="2 8"/>
<evidence type="ECO:0000256" key="5">
    <source>
        <dbReference type="ARBA" id="ARBA00022801"/>
    </source>
</evidence>
<evidence type="ECO:0000256" key="1">
    <source>
        <dbReference type="ARBA" id="ARBA00010716"/>
    </source>
</evidence>
<dbReference type="PANTHER" id="PTHR11113:SF14">
    <property type="entry name" value="N-ACETYLGLUCOSAMINE-6-PHOSPHATE DEACETYLASE"/>
    <property type="match status" value="1"/>
</dbReference>
<accession>A0A8K1C2D3</accession>
<dbReference type="NCBIfam" id="TIGR00221">
    <property type="entry name" value="nagA"/>
    <property type="match status" value="1"/>
</dbReference>
<evidence type="ECO:0000256" key="11">
    <source>
        <dbReference type="PIRSR" id="PIRSR038994-3"/>
    </source>
</evidence>
<comment type="similarity">
    <text evidence="1 8">Belongs to the metallo-dependent hydrolases superfamily. NagA family.</text>
</comment>
<dbReference type="EMBL" id="SPLM01000149">
    <property type="protein sequence ID" value="TMW55180.1"/>
    <property type="molecule type" value="Genomic_DNA"/>
</dbReference>
<protein>
    <recommendedName>
        <fullName evidence="3 8">N-acetylglucosamine-6-phosphate deacetylase</fullName>
        <ecNumber evidence="2 8">3.5.1.25</ecNumber>
    </recommendedName>
</protein>
<name>A0A8K1C2D3_PYTOL</name>
<evidence type="ECO:0000256" key="10">
    <source>
        <dbReference type="PIRSR" id="PIRSR038994-2"/>
    </source>
</evidence>
<dbReference type="PIRSF" id="PIRSF038994">
    <property type="entry name" value="NagA"/>
    <property type="match status" value="1"/>
</dbReference>
<dbReference type="SUPFAM" id="SSF51556">
    <property type="entry name" value="Metallo-dependent hydrolases"/>
    <property type="match status" value="1"/>
</dbReference>
<dbReference type="PANTHER" id="PTHR11113">
    <property type="entry name" value="N-ACETYLGLUCOSAMINE-6-PHOSPHATE DEACETYLASE"/>
    <property type="match status" value="1"/>
</dbReference>
<keyword evidence="5 8" id="KW-0378">Hydrolase</keyword>
<feature type="domain" description="Amidohydrolase-related" evidence="12">
    <location>
        <begin position="63"/>
        <end position="398"/>
    </location>
</feature>
<dbReference type="CDD" id="cd00854">
    <property type="entry name" value="NagA"/>
    <property type="match status" value="1"/>
</dbReference>
<evidence type="ECO:0000256" key="3">
    <source>
        <dbReference type="ARBA" id="ARBA00018029"/>
    </source>
</evidence>
<dbReference type="GO" id="GO:0006046">
    <property type="term" value="P:N-acetylglucosamine catabolic process"/>
    <property type="evidence" value="ECO:0007669"/>
    <property type="project" value="TreeGrafter"/>
</dbReference>
<dbReference type="Gene3D" id="2.30.40.10">
    <property type="entry name" value="Urease, subunit C, domain 1"/>
    <property type="match status" value="1"/>
</dbReference>
<dbReference type="GO" id="GO:0106279">
    <property type="term" value="P:negative regulation of UDP-N-acetylglucosamine biosynthetic process"/>
    <property type="evidence" value="ECO:0007669"/>
    <property type="project" value="UniProtKB-ARBA"/>
</dbReference>
<evidence type="ECO:0000313" key="14">
    <source>
        <dbReference type="Proteomes" id="UP000794436"/>
    </source>
</evidence>
<dbReference type="InterPro" id="IPR006680">
    <property type="entry name" value="Amidohydro-rel"/>
</dbReference>
<feature type="binding site" evidence="11">
    <location>
        <position position="145"/>
    </location>
    <ligand>
        <name>Zn(2+)</name>
        <dbReference type="ChEBI" id="CHEBI:29105"/>
    </ligand>
</feature>
<dbReference type="FunFam" id="3.20.20.140:FF:000023">
    <property type="entry name" value="N-acetylglucosamine-6-phosphate deacetylase"/>
    <property type="match status" value="1"/>
</dbReference>
<dbReference type="InterPro" id="IPR011059">
    <property type="entry name" value="Metal-dep_hydrolase_composite"/>
</dbReference>
<comment type="cofactor">
    <cofactor evidence="11">
        <name>a divalent metal cation</name>
        <dbReference type="ChEBI" id="CHEBI:60240"/>
    </cofactor>
    <text evidence="11">Binds 1 divalent metal cation per subunit.</text>
</comment>
<comment type="catalytic activity">
    <reaction evidence="7 8">
        <text>N-acetyl-D-glucosamine 6-phosphate + H2O = D-glucosamine 6-phosphate + acetate</text>
        <dbReference type="Rhea" id="RHEA:22936"/>
        <dbReference type="ChEBI" id="CHEBI:15377"/>
        <dbReference type="ChEBI" id="CHEBI:30089"/>
        <dbReference type="ChEBI" id="CHEBI:57513"/>
        <dbReference type="ChEBI" id="CHEBI:58725"/>
        <dbReference type="EC" id="3.5.1.25"/>
    </reaction>
</comment>
<dbReference type="GO" id="GO:0019262">
    <property type="term" value="P:N-acetylneuraminate catabolic process"/>
    <property type="evidence" value="ECO:0007669"/>
    <property type="project" value="UniProtKB-ARBA"/>
</dbReference>
<reference evidence="13" key="1">
    <citation type="submission" date="2019-03" db="EMBL/GenBank/DDBJ databases">
        <title>Long read genome sequence of the mycoparasitic Pythium oligandrum ATCC 38472 isolated from sugarbeet rhizosphere.</title>
        <authorList>
            <person name="Gaulin E."/>
        </authorList>
    </citation>
    <scope>NUCLEOTIDE SEQUENCE</scope>
    <source>
        <strain evidence="13">ATCC 38472_TT</strain>
    </source>
</reference>
<keyword evidence="6 8" id="KW-0119">Carbohydrate metabolism</keyword>
<proteinExistence type="inferred from homology"/>
<feature type="binding site" evidence="10">
    <location>
        <position position="269"/>
    </location>
    <ligand>
        <name>substrate</name>
    </ligand>
</feature>
<dbReference type="Proteomes" id="UP000794436">
    <property type="component" value="Unassembled WGS sequence"/>
</dbReference>
<dbReference type="SUPFAM" id="SSF51338">
    <property type="entry name" value="Composite domain of metallo-dependent hydrolases"/>
    <property type="match status" value="1"/>
</dbReference>
<dbReference type="GO" id="GO:0008448">
    <property type="term" value="F:N-acetylglucosamine-6-phosphate deacetylase activity"/>
    <property type="evidence" value="ECO:0007669"/>
    <property type="project" value="UniProtKB-UniRule"/>
</dbReference>
<comment type="caution">
    <text evidence="13">The sequence shown here is derived from an EMBL/GenBank/DDBJ whole genome shotgun (WGS) entry which is preliminary data.</text>
</comment>
<dbReference type="Gene3D" id="3.20.20.140">
    <property type="entry name" value="Metal-dependent hydrolases"/>
    <property type="match status" value="1"/>
</dbReference>